<evidence type="ECO:0000313" key="13">
    <source>
        <dbReference type="EMBL" id="RXW15854.1"/>
    </source>
</evidence>
<feature type="compositionally biased region" description="Pro residues" evidence="9">
    <location>
        <begin position="1"/>
        <end position="14"/>
    </location>
</feature>
<evidence type="ECO:0000256" key="3">
    <source>
        <dbReference type="ARBA" id="ARBA00022448"/>
    </source>
</evidence>
<feature type="transmembrane region" description="Helical" evidence="10">
    <location>
        <begin position="389"/>
        <end position="411"/>
    </location>
</feature>
<dbReference type="InterPro" id="IPR036640">
    <property type="entry name" value="ABC1_TM_sf"/>
</dbReference>
<evidence type="ECO:0008006" key="15">
    <source>
        <dbReference type="Google" id="ProtNLM"/>
    </source>
</evidence>
<feature type="domain" description="ABC transporter" evidence="11">
    <location>
        <begin position="540"/>
        <end position="728"/>
    </location>
</feature>
<evidence type="ECO:0000256" key="10">
    <source>
        <dbReference type="SAM" id="Phobius"/>
    </source>
</evidence>
<dbReference type="Proteomes" id="UP000290288">
    <property type="component" value="Unassembled WGS sequence"/>
</dbReference>
<feature type="transmembrane region" description="Helical" evidence="10">
    <location>
        <begin position="859"/>
        <end position="887"/>
    </location>
</feature>
<dbReference type="InterPro" id="IPR003439">
    <property type="entry name" value="ABC_transporter-like_ATP-bd"/>
</dbReference>
<dbReference type="PROSITE" id="PS00211">
    <property type="entry name" value="ABC_TRANSPORTER_1"/>
    <property type="match status" value="1"/>
</dbReference>
<dbReference type="SMART" id="SM00382">
    <property type="entry name" value="AAA"/>
    <property type="match status" value="2"/>
</dbReference>
<dbReference type="GO" id="GO:0016020">
    <property type="term" value="C:membrane"/>
    <property type="evidence" value="ECO:0007669"/>
    <property type="project" value="UniProtKB-SubCell"/>
</dbReference>
<dbReference type="FunFam" id="1.20.1560.10:FF:000010">
    <property type="entry name" value="Multidrug resistance-associated ABC transporter"/>
    <property type="match status" value="1"/>
</dbReference>
<dbReference type="InterPro" id="IPR017871">
    <property type="entry name" value="ABC_transporter-like_CS"/>
</dbReference>
<feature type="domain" description="ABC transmembrane type-1" evidence="12">
    <location>
        <begin position="817"/>
        <end position="1090"/>
    </location>
</feature>
<dbReference type="Gene3D" id="3.40.50.300">
    <property type="entry name" value="P-loop containing nucleotide triphosphate hydrolases"/>
    <property type="match status" value="3"/>
</dbReference>
<dbReference type="FunFam" id="3.40.50.300:FF:000565">
    <property type="entry name" value="ABC bile acid transporter"/>
    <property type="match status" value="1"/>
</dbReference>
<evidence type="ECO:0000256" key="6">
    <source>
        <dbReference type="ARBA" id="ARBA00022840"/>
    </source>
</evidence>
<dbReference type="SUPFAM" id="SSF90123">
    <property type="entry name" value="ABC transporter transmembrane region"/>
    <property type="match status" value="2"/>
</dbReference>
<dbReference type="Pfam" id="PF00664">
    <property type="entry name" value="ABC_membrane"/>
    <property type="match status" value="2"/>
</dbReference>
<keyword evidence="8 10" id="KW-0472">Membrane</keyword>
<dbReference type="PANTHER" id="PTHR24223">
    <property type="entry name" value="ATP-BINDING CASSETTE SUB-FAMILY C"/>
    <property type="match status" value="1"/>
</dbReference>
<sequence>MKVPNPFSPDPAPPGFGEGKVLPEHTSNPFSRLIFGWITPLLTVGFSRPLEKDDFWQLPQSNLASAVTEKVERNFYSRCSPEKRPLHLREELDSNHETPSDDDAKLEKGAIEDIEVAPSPLKNPRVYNESLFGALHQTFLRPIWIAGFFKVFADTLKTTTPLVNKVLLQWLTETYYFHRIPELEREAAIQAGSLTRPRGVGFGIGLAVALFLMQEIASLMTNHYQQLTMTTGVSVRTGIIGTIFRKCLRISGKGRAAHSVGQITTMISTDATRLDRFVGFAHILWTAPIQLAIGIGLLIGNLGYSALVGLGVLLLGFPIQIMIVKIMFKQRSKGVVFTDRRVRLTTEVLQGIRLIKYFAWEGFYMDQISGLRQKEIRTLKIMAIARSSLISMMTFIPILASVLSFITYALTGHDLNVAVVFTCLQLFNIIRMPLVFFPFVLSALSDAIVALRRIGSFLTAEDLPKPYDIKDELKGVAVDAEGDFVWETVGDPNASDEKGKFGHGGAAKKGSKKGGKKEKDVLPRHNSGSQEKVPEQDEKAGTEETSSQEEKPFELKNMKMTIPKGAFIGIVGRVGSGKSSLLQALIGEMRKTRGHVVFGGTVAYAPQTPWIRNASLRQNVLFGLEDSEERFRDVARVSLARAAYSKSEIVLLDDPLSAVDAYVGKAILENCLLNGPLSDRTRILVTHSLHVLDKLDYIYVMDNGEVIEEGTYDDLMANSAVFSKLIEEYGNADSDDEEEGQDILDKEAAVKPRKSRKLSKDGKELDLSDEESNEDGPKKPRDEAALMQAEERNTGAVTWSIYKSYLKFAGGLYWGPWILMLLVLTQAATVGNTLFLGFWTSGTIAGFRQGDYMGLYAGLGAAQAIFTWGLSFSFAFACLTASLNLFVSALNGVLRSPISFFDTTPMGRILSRFSKDQDTLDTEMSMIMFQFSNTLFSVFGTAGLVFYTFPYLGILFVPLIILYQLVSVYYRRTSVEVKRWDSVLRSTLYAAYSESLTGLSTIRAYREQSRSIRDTENGLDMQNRAYYLTISLQRWLAVRLDFFANLLILGIALFAAGFRHSVDPARIGVVLTYALGITQFFSDMVSQFAQNEQNMNAVERILHYSDLPSEGDLHTPNDPAPSWPEKGAIRFEDVKMAYREGLPLVLKGISFDIRPGEKIGIVGRTGAGKSSLLQALFRMVEVSGGKIEIDGVNAREIGLETLRSRLALVPQDSVLFLGTLRENLDPQRLRTDAELISVLQRAWLLPREGHSDPAAEAKFSLDASVGDEGSNFSAGEKQLLALCRALVKNSRVIVLDEATSSVDVETDAKLQRTIQTEFTTSTLLCIAHRLNTIAYYDRVMVMDGGRVAEFDTVLNLFDNEDSIFRSLCDEANLQRVDILRIRSEHRETVDA</sequence>
<feature type="region of interest" description="Disordered" evidence="9">
    <location>
        <begin position="732"/>
        <end position="781"/>
    </location>
</feature>
<feature type="domain" description="ABC transporter" evidence="11">
    <location>
        <begin position="1129"/>
        <end position="1369"/>
    </location>
</feature>
<dbReference type="CDD" id="cd18597">
    <property type="entry name" value="ABC_6TM_YOR1_D1_like"/>
    <property type="match status" value="1"/>
</dbReference>
<dbReference type="PANTHER" id="PTHR24223:SF456">
    <property type="entry name" value="MULTIDRUG RESISTANCE-ASSOCIATED PROTEIN LETHAL(2)03659"/>
    <property type="match status" value="1"/>
</dbReference>
<comment type="caution">
    <text evidence="13">The sequence shown here is derived from an EMBL/GenBank/DDBJ whole genome shotgun (WGS) entry which is preliminary data.</text>
</comment>
<evidence type="ECO:0000313" key="14">
    <source>
        <dbReference type="Proteomes" id="UP000290288"/>
    </source>
</evidence>
<feature type="transmembrane region" description="Helical" evidence="10">
    <location>
        <begin position="200"/>
        <end position="220"/>
    </location>
</feature>
<evidence type="ECO:0000259" key="12">
    <source>
        <dbReference type="PROSITE" id="PS50929"/>
    </source>
</evidence>
<dbReference type="STRING" id="2316362.A0A4Q2DBC3"/>
<feature type="transmembrane region" description="Helical" evidence="10">
    <location>
        <begin position="305"/>
        <end position="324"/>
    </location>
</feature>
<dbReference type="InterPro" id="IPR003593">
    <property type="entry name" value="AAA+_ATPase"/>
</dbReference>
<feature type="region of interest" description="Disordered" evidence="9">
    <location>
        <begin position="489"/>
        <end position="554"/>
    </location>
</feature>
<evidence type="ECO:0000256" key="4">
    <source>
        <dbReference type="ARBA" id="ARBA00022692"/>
    </source>
</evidence>
<feature type="transmembrane region" description="Helical" evidence="10">
    <location>
        <begin position="417"/>
        <end position="444"/>
    </location>
</feature>
<evidence type="ECO:0000256" key="9">
    <source>
        <dbReference type="SAM" id="MobiDB-lite"/>
    </source>
</evidence>
<name>A0A4Q2DBC3_9AGAR</name>
<accession>A0A4Q2DBC3</accession>
<dbReference type="InterPro" id="IPR011527">
    <property type="entry name" value="ABC1_TM_dom"/>
</dbReference>
<keyword evidence="14" id="KW-1185">Reference proteome</keyword>
<evidence type="ECO:0000256" key="1">
    <source>
        <dbReference type="ARBA" id="ARBA00004141"/>
    </source>
</evidence>
<dbReference type="SUPFAM" id="SSF52540">
    <property type="entry name" value="P-loop containing nucleoside triphosphate hydrolases"/>
    <property type="match status" value="2"/>
</dbReference>
<feature type="transmembrane region" description="Helical" evidence="10">
    <location>
        <begin position="1036"/>
        <end position="1058"/>
    </location>
</feature>
<dbReference type="FunFam" id="1.20.1560.10:FF:000082">
    <property type="entry name" value="ABC transporter, multidrug resistance associated protein"/>
    <property type="match status" value="1"/>
</dbReference>
<protein>
    <recommendedName>
        <fullName evidence="15">Multidrug resistance-associated ABC transporter</fullName>
    </recommendedName>
</protein>
<feature type="domain" description="ABC transmembrane type-1" evidence="12">
    <location>
        <begin position="144"/>
        <end position="446"/>
    </location>
</feature>
<feature type="transmembrane region" description="Helical" evidence="10">
    <location>
        <begin position="927"/>
        <end position="946"/>
    </location>
</feature>
<evidence type="ECO:0000256" key="7">
    <source>
        <dbReference type="ARBA" id="ARBA00022989"/>
    </source>
</evidence>
<dbReference type="CDD" id="cd18606">
    <property type="entry name" value="ABC_6TM_YOR1_D2_like"/>
    <property type="match status" value="1"/>
</dbReference>
<organism evidence="13 14">
    <name type="scientific">Candolleomyces aberdarensis</name>
    <dbReference type="NCBI Taxonomy" id="2316362"/>
    <lineage>
        <taxon>Eukaryota</taxon>
        <taxon>Fungi</taxon>
        <taxon>Dikarya</taxon>
        <taxon>Basidiomycota</taxon>
        <taxon>Agaricomycotina</taxon>
        <taxon>Agaricomycetes</taxon>
        <taxon>Agaricomycetidae</taxon>
        <taxon>Agaricales</taxon>
        <taxon>Agaricineae</taxon>
        <taxon>Psathyrellaceae</taxon>
        <taxon>Candolleomyces</taxon>
    </lineage>
</organism>
<evidence type="ECO:0000256" key="5">
    <source>
        <dbReference type="ARBA" id="ARBA00022741"/>
    </source>
</evidence>
<dbReference type="Gene3D" id="1.20.1560.10">
    <property type="entry name" value="ABC transporter type 1, transmembrane domain"/>
    <property type="match status" value="2"/>
</dbReference>
<dbReference type="PROSITE" id="PS50893">
    <property type="entry name" value="ABC_TRANSPORTER_2"/>
    <property type="match status" value="2"/>
</dbReference>
<reference evidence="13 14" key="1">
    <citation type="submission" date="2019-01" db="EMBL/GenBank/DDBJ databases">
        <title>Draft genome sequence of Psathyrella aberdarensis IHI B618.</title>
        <authorList>
            <person name="Buettner E."/>
            <person name="Kellner H."/>
        </authorList>
    </citation>
    <scope>NUCLEOTIDE SEQUENCE [LARGE SCALE GENOMIC DNA]</scope>
    <source>
        <strain evidence="13 14">IHI B618</strain>
    </source>
</reference>
<proteinExistence type="inferred from homology"/>
<feature type="transmembrane region" description="Helical" evidence="10">
    <location>
        <begin position="952"/>
        <end position="970"/>
    </location>
</feature>
<dbReference type="GO" id="GO:0016887">
    <property type="term" value="F:ATP hydrolysis activity"/>
    <property type="evidence" value="ECO:0007669"/>
    <property type="project" value="InterPro"/>
</dbReference>
<feature type="compositionally biased region" description="Basic and acidic residues" evidence="9">
    <location>
        <begin position="532"/>
        <end position="554"/>
    </location>
</feature>
<feature type="transmembrane region" description="Helical" evidence="10">
    <location>
        <begin position="812"/>
        <end position="839"/>
    </location>
</feature>
<dbReference type="GO" id="GO:0140359">
    <property type="term" value="F:ABC-type transporter activity"/>
    <property type="evidence" value="ECO:0007669"/>
    <property type="project" value="InterPro"/>
</dbReference>
<keyword evidence="5" id="KW-0547">Nucleotide-binding</keyword>
<keyword evidence="6" id="KW-0067">ATP-binding</keyword>
<dbReference type="CDD" id="cd03244">
    <property type="entry name" value="ABCC_MRP_domain2"/>
    <property type="match status" value="1"/>
</dbReference>
<dbReference type="EMBL" id="SDEE01000502">
    <property type="protein sequence ID" value="RXW15854.1"/>
    <property type="molecule type" value="Genomic_DNA"/>
</dbReference>
<comment type="subcellular location">
    <subcellularLocation>
        <location evidence="1">Membrane</location>
        <topology evidence="1">Multi-pass membrane protein</topology>
    </subcellularLocation>
</comment>
<feature type="region of interest" description="Disordered" evidence="9">
    <location>
        <begin position="1"/>
        <end position="23"/>
    </location>
</feature>
<evidence type="ECO:0000259" key="11">
    <source>
        <dbReference type="PROSITE" id="PS50893"/>
    </source>
</evidence>
<feature type="compositionally biased region" description="Acidic residues" evidence="9">
    <location>
        <begin position="733"/>
        <end position="742"/>
    </location>
</feature>
<evidence type="ECO:0000256" key="2">
    <source>
        <dbReference type="ARBA" id="ARBA00009726"/>
    </source>
</evidence>
<keyword evidence="4 10" id="KW-0812">Transmembrane</keyword>
<keyword evidence="3" id="KW-0813">Transport</keyword>
<comment type="similarity">
    <text evidence="2">Belongs to the ABC transporter superfamily. ABCC family. Conjugate transporter (TC 3.A.1.208) subfamily.</text>
</comment>
<dbReference type="OrthoDB" id="6500128at2759"/>
<keyword evidence="7 10" id="KW-1133">Transmembrane helix</keyword>
<evidence type="ECO:0000256" key="8">
    <source>
        <dbReference type="ARBA" id="ARBA00023136"/>
    </source>
</evidence>
<dbReference type="GO" id="GO:0005524">
    <property type="term" value="F:ATP binding"/>
    <property type="evidence" value="ECO:0007669"/>
    <property type="project" value="UniProtKB-KW"/>
</dbReference>
<dbReference type="InterPro" id="IPR027417">
    <property type="entry name" value="P-loop_NTPase"/>
</dbReference>
<gene>
    <name evidence="13" type="ORF">EST38_g10001</name>
</gene>
<dbReference type="InterPro" id="IPR050173">
    <property type="entry name" value="ABC_transporter_C-like"/>
</dbReference>
<dbReference type="Pfam" id="PF00005">
    <property type="entry name" value="ABC_tran"/>
    <property type="match status" value="2"/>
</dbReference>
<dbReference type="PROSITE" id="PS50929">
    <property type="entry name" value="ABC_TM1F"/>
    <property type="match status" value="2"/>
</dbReference>
<feature type="transmembrane region" description="Helical" evidence="10">
    <location>
        <begin position="277"/>
        <end position="299"/>
    </location>
</feature>